<dbReference type="AlphaFoldDB" id="A0A0D2F0T7"/>
<sequence>MASQPVSANAAANVTPKNRTVVTVSVLVGMLFLIVLIAWCTGWKRPPQPEPTILVYRHIIKEQRDTGVSKSFVDSIPLVKYKTVVRVARLDNATDEEANISVGGQVDKNVSTKDDCPVCVETFASSDEVRILSCGHIYHHRCIDPWLLRVSGTCPICRTDLAKAISSTKAQPTAPRPAHLAQ</sequence>
<proteinExistence type="predicted"/>
<keyword evidence="5" id="KW-0812">Transmembrane</keyword>
<dbReference type="SMART" id="SM00184">
    <property type="entry name" value="RING"/>
    <property type="match status" value="1"/>
</dbReference>
<dbReference type="HOGENOM" id="CLU_106386_0_0_1"/>
<organism evidence="7 8">
    <name type="scientific">Exophiala xenobiotica</name>
    <dbReference type="NCBI Taxonomy" id="348802"/>
    <lineage>
        <taxon>Eukaryota</taxon>
        <taxon>Fungi</taxon>
        <taxon>Dikarya</taxon>
        <taxon>Ascomycota</taxon>
        <taxon>Pezizomycotina</taxon>
        <taxon>Eurotiomycetes</taxon>
        <taxon>Chaetothyriomycetidae</taxon>
        <taxon>Chaetothyriales</taxon>
        <taxon>Herpotrichiellaceae</taxon>
        <taxon>Exophiala</taxon>
    </lineage>
</organism>
<dbReference type="GO" id="GO:0006511">
    <property type="term" value="P:ubiquitin-dependent protein catabolic process"/>
    <property type="evidence" value="ECO:0007669"/>
    <property type="project" value="TreeGrafter"/>
</dbReference>
<accession>A0A0D2F0T7</accession>
<dbReference type="CDD" id="cd16473">
    <property type="entry name" value="RING-H2_RNF103"/>
    <property type="match status" value="1"/>
</dbReference>
<dbReference type="RefSeq" id="XP_013314173.1">
    <property type="nucleotide sequence ID" value="XM_013458719.1"/>
</dbReference>
<dbReference type="InterPro" id="IPR013083">
    <property type="entry name" value="Znf_RING/FYVE/PHD"/>
</dbReference>
<keyword evidence="5" id="KW-0472">Membrane</keyword>
<dbReference type="SUPFAM" id="SSF57850">
    <property type="entry name" value="RING/U-box"/>
    <property type="match status" value="1"/>
</dbReference>
<dbReference type="Proteomes" id="UP000054342">
    <property type="component" value="Unassembled WGS sequence"/>
</dbReference>
<evidence type="ECO:0000259" key="6">
    <source>
        <dbReference type="PROSITE" id="PS50089"/>
    </source>
</evidence>
<dbReference type="EMBL" id="KN847321">
    <property type="protein sequence ID" value="KIW53589.1"/>
    <property type="molecule type" value="Genomic_DNA"/>
</dbReference>
<name>A0A0D2F0T7_9EURO</name>
<keyword evidence="3" id="KW-0862">Zinc</keyword>
<dbReference type="Gene3D" id="3.30.40.10">
    <property type="entry name" value="Zinc/RING finger domain, C3HC4 (zinc finger)"/>
    <property type="match status" value="1"/>
</dbReference>
<dbReference type="OrthoDB" id="8062037at2759"/>
<evidence type="ECO:0000256" key="4">
    <source>
        <dbReference type="PROSITE-ProRule" id="PRU00175"/>
    </source>
</evidence>
<dbReference type="GeneID" id="25331054"/>
<evidence type="ECO:0000313" key="8">
    <source>
        <dbReference type="Proteomes" id="UP000054342"/>
    </source>
</evidence>
<evidence type="ECO:0000256" key="2">
    <source>
        <dbReference type="ARBA" id="ARBA00022771"/>
    </source>
</evidence>
<dbReference type="Pfam" id="PF13639">
    <property type="entry name" value="zf-RING_2"/>
    <property type="match status" value="1"/>
</dbReference>
<protein>
    <recommendedName>
        <fullName evidence="6">RING-type domain-containing protein</fullName>
    </recommendedName>
</protein>
<dbReference type="GO" id="GO:0061630">
    <property type="term" value="F:ubiquitin protein ligase activity"/>
    <property type="evidence" value="ECO:0007669"/>
    <property type="project" value="TreeGrafter"/>
</dbReference>
<feature type="transmembrane region" description="Helical" evidence="5">
    <location>
        <begin position="20"/>
        <end position="40"/>
    </location>
</feature>
<gene>
    <name evidence="7" type="ORF">PV05_09146</name>
</gene>
<dbReference type="GO" id="GO:0008270">
    <property type="term" value="F:zinc ion binding"/>
    <property type="evidence" value="ECO:0007669"/>
    <property type="project" value="UniProtKB-KW"/>
</dbReference>
<keyword evidence="2 4" id="KW-0863">Zinc-finger</keyword>
<evidence type="ECO:0000256" key="3">
    <source>
        <dbReference type="ARBA" id="ARBA00022833"/>
    </source>
</evidence>
<keyword evidence="5" id="KW-1133">Transmembrane helix</keyword>
<dbReference type="PANTHER" id="PTHR45931:SF3">
    <property type="entry name" value="RING ZINC FINGER-CONTAINING PROTEIN"/>
    <property type="match status" value="1"/>
</dbReference>
<dbReference type="InterPro" id="IPR001841">
    <property type="entry name" value="Znf_RING"/>
</dbReference>
<evidence type="ECO:0000313" key="7">
    <source>
        <dbReference type="EMBL" id="KIW53589.1"/>
    </source>
</evidence>
<evidence type="ECO:0000256" key="1">
    <source>
        <dbReference type="ARBA" id="ARBA00022723"/>
    </source>
</evidence>
<keyword evidence="1" id="KW-0479">Metal-binding</keyword>
<feature type="domain" description="RING-type" evidence="6">
    <location>
        <begin position="116"/>
        <end position="158"/>
    </location>
</feature>
<dbReference type="PROSITE" id="PS50089">
    <property type="entry name" value="ZF_RING_2"/>
    <property type="match status" value="1"/>
</dbReference>
<dbReference type="UniPathway" id="UPA00143"/>
<dbReference type="InterPro" id="IPR051834">
    <property type="entry name" value="RING_finger_E3_ligase"/>
</dbReference>
<reference evidence="7 8" key="1">
    <citation type="submission" date="2015-01" db="EMBL/GenBank/DDBJ databases">
        <title>The Genome Sequence of Exophiala xenobiotica CBS118157.</title>
        <authorList>
            <consortium name="The Broad Institute Genomics Platform"/>
            <person name="Cuomo C."/>
            <person name="de Hoog S."/>
            <person name="Gorbushina A."/>
            <person name="Stielow B."/>
            <person name="Teixiera M."/>
            <person name="Abouelleil A."/>
            <person name="Chapman S.B."/>
            <person name="Priest M."/>
            <person name="Young S.K."/>
            <person name="Wortman J."/>
            <person name="Nusbaum C."/>
            <person name="Birren B."/>
        </authorList>
    </citation>
    <scope>NUCLEOTIDE SEQUENCE [LARGE SCALE GENOMIC DNA]</scope>
    <source>
        <strain evidence="7 8">CBS 118157</strain>
    </source>
</reference>
<keyword evidence="8" id="KW-1185">Reference proteome</keyword>
<evidence type="ECO:0000256" key="5">
    <source>
        <dbReference type="SAM" id="Phobius"/>
    </source>
</evidence>
<dbReference type="STRING" id="348802.A0A0D2F0T7"/>
<dbReference type="GO" id="GO:0016567">
    <property type="term" value="P:protein ubiquitination"/>
    <property type="evidence" value="ECO:0007669"/>
    <property type="project" value="UniProtKB-UniPathway"/>
</dbReference>
<dbReference type="PANTHER" id="PTHR45931">
    <property type="entry name" value="SI:CH211-59O9.10"/>
    <property type="match status" value="1"/>
</dbReference>
<dbReference type="GO" id="GO:0005634">
    <property type="term" value="C:nucleus"/>
    <property type="evidence" value="ECO:0007669"/>
    <property type="project" value="TreeGrafter"/>
</dbReference>